<dbReference type="PROSITE" id="PS50931">
    <property type="entry name" value="HTH_LYSR"/>
    <property type="match status" value="1"/>
</dbReference>
<protein>
    <recommendedName>
        <fullName evidence="5">HTH lysR-type domain-containing protein</fullName>
    </recommendedName>
</protein>
<dbReference type="RefSeq" id="WP_086086354.1">
    <property type="nucleotide sequence ID" value="NZ_CP021112.1"/>
</dbReference>
<evidence type="ECO:0000313" key="7">
    <source>
        <dbReference type="Proteomes" id="UP000194137"/>
    </source>
</evidence>
<keyword evidence="7" id="KW-1185">Reference proteome</keyword>
<gene>
    <name evidence="6" type="ORF">CAK95_02295</name>
</gene>
<keyword evidence="4" id="KW-0804">Transcription</keyword>
<dbReference type="SUPFAM" id="SSF53850">
    <property type="entry name" value="Periplasmic binding protein-like II"/>
    <property type="match status" value="1"/>
</dbReference>
<dbReference type="AlphaFoldDB" id="A0A1W6ZLB8"/>
<evidence type="ECO:0000313" key="6">
    <source>
        <dbReference type="EMBL" id="ARP98037.1"/>
    </source>
</evidence>
<dbReference type="EMBL" id="CP021112">
    <property type="protein sequence ID" value="ARP98037.1"/>
    <property type="molecule type" value="Genomic_DNA"/>
</dbReference>
<dbReference type="OrthoDB" id="7216893at2"/>
<dbReference type="InterPro" id="IPR036390">
    <property type="entry name" value="WH_DNA-bd_sf"/>
</dbReference>
<dbReference type="STRING" id="1235591.CAK95_02295"/>
<comment type="similarity">
    <text evidence="1">Belongs to the LysR transcriptional regulatory family.</text>
</comment>
<dbReference type="Gene3D" id="3.40.190.10">
    <property type="entry name" value="Periplasmic binding protein-like II"/>
    <property type="match status" value="2"/>
</dbReference>
<dbReference type="InterPro" id="IPR005119">
    <property type="entry name" value="LysR_subst-bd"/>
</dbReference>
<dbReference type="KEGG" id="psin:CAK95_02295"/>
<dbReference type="Gene3D" id="1.10.10.10">
    <property type="entry name" value="Winged helix-like DNA-binding domain superfamily/Winged helix DNA-binding domain"/>
    <property type="match status" value="1"/>
</dbReference>
<dbReference type="PANTHER" id="PTHR30346:SF0">
    <property type="entry name" value="HCA OPERON TRANSCRIPTIONAL ACTIVATOR HCAR"/>
    <property type="match status" value="1"/>
</dbReference>
<name>A0A1W6ZLB8_9HYPH</name>
<dbReference type="Proteomes" id="UP000194137">
    <property type="component" value="Chromosome"/>
</dbReference>
<dbReference type="GO" id="GO:0003700">
    <property type="term" value="F:DNA-binding transcription factor activity"/>
    <property type="evidence" value="ECO:0007669"/>
    <property type="project" value="InterPro"/>
</dbReference>
<evidence type="ECO:0000256" key="2">
    <source>
        <dbReference type="ARBA" id="ARBA00023015"/>
    </source>
</evidence>
<evidence type="ECO:0000256" key="3">
    <source>
        <dbReference type="ARBA" id="ARBA00023125"/>
    </source>
</evidence>
<evidence type="ECO:0000256" key="4">
    <source>
        <dbReference type="ARBA" id="ARBA00023163"/>
    </source>
</evidence>
<evidence type="ECO:0000256" key="1">
    <source>
        <dbReference type="ARBA" id="ARBA00009437"/>
    </source>
</evidence>
<dbReference type="FunFam" id="1.10.10.10:FF:000001">
    <property type="entry name" value="LysR family transcriptional regulator"/>
    <property type="match status" value="1"/>
</dbReference>
<keyword evidence="2" id="KW-0805">Transcription regulation</keyword>
<dbReference type="InterPro" id="IPR036388">
    <property type="entry name" value="WH-like_DNA-bd_sf"/>
</dbReference>
<dbReference type="Pfam" id="PF03466">
    <property type="entry name" value="LysR_substrate"/>
    <property type="match status" value="1"/>
</dbReference>
<proteinExistence type="inferred from homology"/>
<feature type="domain" description="HTH lysR-type" evidence="5">
    <location>
        <begin position="6"/>
        <end position="63"/>
    </location>
</feature>
<dbReference type="SUPFAM" id="SSF46785">
    <property type="entry name" value="Winged helix' DNA-binding domain"/>
    <property type="match status" value="1"/>
</dbReference>
<evidence type="ECO:0000259" key="5">
    <source>
        <dbReference type="PROSITE" id="PS50931"/>
    </source>
</evidence>
<reference evidence="6 7" key="1">
    <citation type="submission" date="2017-05" db="EMBL/GenBank/DDBJ databases">
        <title>Full genome sequence of Pseudorhodoplanes sinuspersici.</title>
        <authorList>
            <person name="Dastgheib S.M.M."/>
            <person name="Shavandi M."/>
            <person name="Tirandaz H."/>
        </authorList>
    </citation>
    <scope>NUCLEOTIDE SEQUENCE [LARGE SCALE GENOMIC DNA]</scope>
    <source>
        <strain evidence="6 7">RIPI110</strain>
    </source>
</reference>
<dbReference type="InterPro" id="IPR000847">
    <property type="entry name" value="LysR_HTH_N"/>
</dbReference>
<dbReference type="GO" id="GO:0003677">
    <property type="term" value="F:DNA binding"/>
    <property type="evidence" value="ECO:0007669"/>
    <property type="project" value="UniProtKB-KW"/>
</dbReference>
<dbReference type="PRINTS" id="PR00039">
    <property type="entry name" value="HTHLYSR"/>
</dbReference>
<dbReference type="PANTHER" id="PTHR30346">
    <property type="entry name" value="TRANSCRIPTIONAL DUAL REGULATOR HCAR-RELATED"/>
    <property type="match status" value="1"/>
</dbReference>
<dbReference type="CDD" id="cd08414">
    <property type="entry name" value="PBP2_LTTR_aromatics_like"/>
    <property type="match status" value="1"/>
</dbReference>
<organism evidence="6 7">
    <name type="scientific">Pseudorhodoplanes sinuspersici</name>
    <dbReference type="NCBI Taxonomy" id="1235591"/>
    <lineage>
        <taxon>Bacteria</taxon>
        <taxon>Pseudomonadati</taxon>
        <taxon>Pseudomonadota</taxon>
        <taxon>Alphaproteobacteria</taxon>
        <taxon>Hyphomicrobiales</taxon>
        <taxon>Pseudorhodoplanes</taxon>
    </lineage>
</organism>
<dbReference type="GO" id="GO:0032993">
    <property type="term" value="C:protein-DNA complex"/>
    <property type="evidence" value="ECO:0007669"/>
    <property type="project" value="TreeGrafter"/>
</dbReference>
<accession>A0A1W6ZLB8</accession>
<dbReference type="Pfam" id="PF00126">
    <property type="entry name" value="HTH_1"/>
    <property type="match status" value="1"/>
</dbReference>
<sequence>MSAMNIKVPHLRCIVAAAEHRSFRRAAAALNITQPTLSKRIRELEDRLGMLLFERSSGGAQITANGEDFLIIARRVLADLDGMESYAKMTNAGNAGRLNIGFYTPLAGPLRDNVFGFIRQHSQLDLNIIEDDRLALIPLLDRGSIDIALVLGDSAYKDYSHMSLWSERVLVAFHKTHALVERESIYWTDLRNERFIMSLRDPGPELRDILIGKLALPGDQPFIKHVKAHHSAIISAVDGERGVTLICESSSTPSWPGVIFREVRDGNGPTRLGFVAYWRRNNDNPILKQFLSWLQAHPAVPTVHINGPN</sequence>
<keyword evidence="3" id="KW-0238">DNA-binding</keyword>